<dbReference type="SUPFAM" id="SSF53383">
    <property type="entry name" value="PLP-dependent transferases"/>
    <property type="match status" value="1"/>
</dbReference>
<proteinExistence type="inferred from homology"/>
<organism evidence="12 13">
    <name type="scientific">Ectothiorhodosinus mongolicus</name>
    <dbReference type="NCBI Taxonomy" id="233100"/>
    <lineage>
        <taxon>Bacteria</taxon>
        <taxon>Pseudomonadati</taxon>
        <taxon>Pseudomonadota</taxon>
        <taxon>Gammaproteobacteria</taxon>
        <taxon>Chromatiales</taxon>
        <taxon>Ectothiorhodospiraceae</taxon>
        <taxon>Ectothiorhodosinus</taxon>
    </lineage>
</organism>
<dbReference type="InterPro" id="IPR015424">
    <property type="entry name" value="PyrdxlP-dep_Trfase"/>
</dbReference>
<evidence type="ECO:0000256" key="3">
    <source>
        <dbReference type="ARBA" id="ARBA00010008"/>
    </source>
</evidence>
<dbReference type="PANTHER" id="PTHR13693">
    <property type="entry name" value="CLASS II AMINOTRANSFERASE/8-AMINO-7-OXONONANOATE SYNTHASE"/>
    <property type="match status" value="1"/>
</dbReference>
<evidence type="ECO:0000313" key="12">
    <source>
        <dbReference type="EMBL" id="SIT69461.1"/>
    </source>
</evidence>
<reference evidence="12 13" key="1">
    <citation type="submission" date="2017-01" db="EMBL/GenBank/DDBJ databases">
        <authorList>
            <person name="Mah S.A."/>
            <person name="Swanson W.J."/>
            <person name="Moy G.W."/>
            <person name="Vacquier V.D."/>
        </authorList>
    </citation>
    <scope>NUCLEOTIDE SEQUENCE [LARGE SCALE GENOMIC DNA]</scope>
    <source>
        <strain evidence="12 13">M9</strain>
    </source>
</reference>
<dbReference type="EMBL" id="FTPK01000002">
    <property type="protein sequence ID" value="SIT69461.1"/>
    <property type="molecule type" value="Genomic_DNA"/>
</dbReference>
<dbReference type="InterPro" id="IPR004723">
    <property type="entry name" value="AONS_Archaea/Proteobacteria"/>
</dbReference>
<feature type="binding site" evidence="9">
    <location>
        <position position="361"/>
    </location>
    <ligand>
        <name>substrate</name>
    </ligand>
</feature>
<comment type="subunit">
    <text evidence="4 9">Homodimer.</text>
</comment>
<dbReference type="UniPathway" id="UPA00078"/>
<dbReference type="InterPro" id="IPR004839">
    <property type="entry name" value="Aminotransferase_I/II_large"/>
</dbReference>
<evidence type="ECO:0000256" key="8">
    <source>
        <dbReference type="ARBA" id="ARBA00047715"/>
    </source>
</evidence>
<protein>
    <recommendedName>
        <fullName evidence="9">8-amino-7-oxononanoate synthase</fullName>
        <shortName evidence="9">AONS</shortName>
        <ecNumber evidence="9">2.3.1.47</ecNumber>
    </recommendedName>
    <alternativeName>
        <fullName evidence="9">7-keto-8-amino-pelargonic acid synthase</fullName>
        <shortName evidence="9">7-KAP synthase</shortName>
        <shortName evidence="9">KAPA synthase</shortName>
    </alternativeName>
    <alternativeName>
        <fullName evidence="9">8-amino-7-ketopelargonate synthase</fullName>
    </alternativeName>
</protein>
<comment type="function">
    <text evidence="9">Catalyzes the decarboxylative condensation of pimeloyl-[acyl-carrier protein] and L-alanine to produce 8-amino-7-oxononanoate (AON), [acyl-carrier protein], and carbon dioxide.</text>
</comment>
<keyword evidence="5 9" id="KW-0808">Transferase</keyword>
<dbReference type="EC" id="2.3.1.47" evidence="9"/>
<evidence type="ECO:0000256" key="7">
    <source>
        <dbReference type="ARBA" id="ARBA00022898"/>
    </source>
</evidence>
<feature type="binding site" evidence="9">
    <location>
        <position position="30"/>
    </location>
    <ligand>
        <name>substrate</name>
    </ligand>
</feature>
<name>A0A1R3VWW5_9GAMM</name>
<feature type="binding site" evidence="9">
    <location>
        <position position="142"/>
    </location>
    <ligand>
        <name>substrate</name>
    </ligand>
</feature>
<dbReference type="InterPro" id="IPR015421">
    <property type="entry name" value="PyrdxlP-dep_Trfase_major"/>
</dbReference>
<dbReference type="HAMAP" id="MF_01693">
    <property type="entry name" value="BioF_aminotrans_2"/>
    <property type="match status" value="1"/>
</dbReference>
<accession>A0A1R3VWW5</accession>
<evidence type="ECO:0000256" key="9">
    <source>
        <dbReference type="HAMAP-Rule" id="MF_01693"/>
    </source>
</evidence>
<dbReference type="CDD" id="cd06454">
    <property type="entry name" value="KBL_like"/>
    <property type="match status" value="1"/>
</dbReference>
<dbReference type="InterPro" id="IPR001917">
    <property type="entry name" value="Aminotrans_II_pyridoxalP_BS"/>
</dbReference>
<evidence type="ECO:0000313" key="13">
    <source>
        <dbReference type="Proteomes" id="UP000223759"/>
    </source>
</evidence>
<evidence type="ECO:0000256" key="10">
    <source>
        <dbReference type="PIRSR" id="PIRSR604723-51"/>
    </source>
</evidence>
<gene>
    <name evidence="9" type="primary">bioF</name>
    <name evidence="12" type="ORF">SAMN05216526_1089</name>
</gene>
<evidence type="ECO:0000259" key="11">
    <source>
        <dbReference type="Pfam" id="PF00155"/>
    </source>
</evidence>
<dbReference type="PROSITE" id="PS00599">
    <property type="entry name" value="AA_TRANSFER_CLASS_2"/>
    <property type="match status" value="1"/>
</dbReference>
<dbReference type="GO" id="GO:0008710">
    <property type="term" value="F:8-amino-7-oxononanoate synthase activity"/>
    <property type="evidence" value="ECO:0007669"/>
    <property type="project" value="UniProtKB-UniRule"/>
</dbReference>
<evidence type="ECO:0000256" key="5">
    <source>
        <dbReference type="ARBA" id="ARBA00022679"/>
    </source>
</evidence>
<dbReference type="PANTHER" id="PTHR13693:SF100">
    <property type="entry name" value="8-AMINO-7-OXONONANOATE SYNTHASE"/>
    <property type="match status" value="1"/>
</dbReference>
<feature type="binding site" evidence="9">
    <location>
        <position position="214"/>
    </location>
    <ligand>
        <name>pyridoxal 5'-phosphate</name>
        <dbReference type="ChEBI" id="CHEBI:597326"/>
    </ligand>
</feature>
<dbReference type="GO" id="GO:0009102">
    <property type="term" value="P:biotin biosynthetic process"/>
    <property type="evidence" value="ECO:0007669"/>
    <property type="project" value="UniProtKB-UniRule"/>
</dbReference>
<feature type="binding site" evidence="9">
    <location>
        <position position="243"/>
    </location>
    <ligand>
        <name>pyridoxal 5'-phosphate</name>
        <dbReference type="ChEBI" id="CHEBI:597326"/>
    </ligand>
</feature>
<dbReference type="NCBIfam" id="TIGR00858">
    <property type="entry name" value="bioF"/>
    <property type="match status" value="1"/>
</dbReference>
<dbReference type="AlphaFoldDB" id="A0A1R3VWW5"/>
<sequence>MPKTTLTQLKKPMQHLRGRLEDLQAAHQYRQRRILDGPQQPHQIIDGRRVLAFCSNDYLGLANDVRVKAAFQAGAKHFGVGAGAAHLINGHTRAHHHLEETLADWTGRQRALLFSTGYMANLGIAQALLGRDDLICQDRLNHASLIDAARLSGARLQRYAHADVEALQRRLQATQKQVLVSTDAVFSMDGDLAPLPQLAELTHQRAMLMVDDAHGFGVLGSSGAGSLEHFSLSQSEVPILMATLGKALGTAGAFVAGSDELIETLIQAARTYIYTTAMPAALAQATLESIRIIREDPEPRSRLQENIDYFLHIAKQQGLAIGGRQATPIQVLILGESMHALRIAEQLWEAGFMVPAIRPPTVPKGQARLRITLSALHEQEDIDRLVDALANFIQE</sequence>
<feature type="binding site" evidence="9">
    <location>
        <position position="187"/>
    </location>
    <ligand>
        <name>pyridoxal 5'-phosphate</name>
        <dbReference type="ChEBI" id="CHEBI:597326"/>
    </ligand>
</feature>
<dbReference type="Proteomes" id="UP000223759">
    <property type="component" value="Unassembled WGS sequence"/>
</dbReference>
<evidence type="ECO:0000256" key="4">
    <source>
        <dbReference type="ARBA" id="ARBA00011738"/>
    </source>
</evidence>
<dbReference type="InterPro" id="IPR050087">
    <property type="entry name" value="AON_synthase_class-II"/>
</dbReference>
<keyword evidence="6 9" id="KW-0093">Biotin biosynthesis</keyword>
<feature type="domain" description="Aminotransferase class I/classII large" evidence="11">
    <location>
        <begin position="50"/>
        <end position="389"/>
    </location>
</feature>
<comment type="catalytic activity">
    <reaction evidence="8 9">
        <text>6-carboxyhexanoyl-[ACP] + L-alanine + H(+) = (8S)-8-amino-7-oxononanoate + holo-[ACP] + CO2</text>
        <dbReference type="Rhea" id="RHEA:42288"/>
        <dbReference type="Rhea" id="RHEA-COMP:9685"/>
        <dbReference type="Rhea" id="RHEA-COMP:9955"/>
        <dbReference type="ChEBI" id="CHEBI:15378"/>
        <dbReference type="ChEBI" id="CHEBI:16526"/>
        <dbReference type="ChEBI" id="CHEBI:57972"/>
        <dbReference type="ChEBI" id="CHEBI:64479"/>
        <dbReference type="ChEBI" id="CHEBI:78846"/>
        <dbReference type="ChEBI" id="CHEBI:149468"/>
        <dbReference type="EC" id="2.3.1.47"/>
    </reaction>
</comment>
<feature type="binding site" evidence="9">
    <location>
        <begin position="117"/>
        <end position="118"/>
    </location>
    <ligand>
        <name>pyridoxal 5'-phosphate</name>
        <dbReference type="ChEBI" id="CHEBI:597326"/>
    </ligand>
</feature>
<keyword evidence="7 9" id="KW-0663">Pyridoxal phosphate</keyword>
<comment type="pathway">
    <text evidence="2 9">Cofactor biosynthesis; biotin biosynthesis.</text>
</comment>
<evidence type="ECO:0000256" key="1">
    <source>
        <dbReference type="ARBA" id="ARBA00001933"/>
    </source>
</evidence>
<dbReference type="InterPro" id="IPR022834">
    <property type="entry name" value="AONS_Proteobacteria"/>
</dbReference>
<keyword evidence="13" id="KW-1185">Reference proteome</keyword>
<dbReference type="InterPro" id="IPR015422">
    <property type="entry name" value="PyrdxlP-dep_Trfase_small"/>
</dbReference>
<dbReference type="Gene3D" id="3.40.640.10">
    <property type="entry name" value="Type I PLP-dependent aspartate aminotransferase-like (Major domain)"/>
    <property type="match status" value="1"/>
</dbReference>
<comment type="cofactor">
    <cofactor evidence="1 9 10">
        <name>pyridoxal 5'-phosphate</name>
        <dbReference type="ChEBI" id="CHEBI:597326"/>
    </cofactor>
</comment>
<evidence type="ECO:0000256" key="2">
    <source>
        <dbReference type="ARBA" id="ARBA00004746"/>
    </source>
</evidence>
<dbReference type="GO" id="GO:0030170">
    <property type="term" value="F:pyridoxal phosphate binding"/>
    <property type="evidence" value="ECO:0007669"/>
    <property type="project" value="UniProtKB-UniRule"/>
</dbReference>
<feature type="modified residue" description="N6-(pyridoxal phosphate)lysine" evidence="9 10">
    <location>
        <position position="246"/>
    </location>
</feature>
<dbReference type="Gene3D" id="3.90.1150.10">
    <property type="entry name" value="Aspartate Aminotransferase, domain 1"/>
    <property type="match status" value="1"/>
</dbReference>
<dbReference type="STRING" id="233100.SAMN05216526_1089"/>
<dbReference type="Pfam" id="PF00155">
    <property type="entry name" value="Aminotran_1_2"/>
    <property type="match status" value="1"/>
</dbReference>
<comment type="similarity">
    <text evidence="3 9">Belongs to the class-II pyridoxal-phosphate-dependent aminotransferase family. BioF subfamily.</text>
</comment>
<evidence type="ECO:0000256" key="6">
    <source>
        <dbReference type="ARBA" id="ARBA00022756"/>
    </source>
</evidence>